<dbReference type="RefSeq" id="WP_150548778.1">
    <property type="nucleotide sequence ID" value="NZ_LR215729.2"/>
</dbReference>
<sequence length="75" mass="8430">MNRPTQDFLQSLERGSRVIVDQGQNGQVTGKVSKITEKLIFVRLGKELRRFTREDGGTFQAPSPSRSWLLPVEAA</sequence>
<proteinExistence type="predicted"/>
<protein>
    <recommendedName>
        <fullName evidence="2">KOW domain-containing protein</fullName>
    </recommendedName>
</protein>
<dbReference type="AlphaFoldDB" id="A0A653E640"/>
<evidence type="ECO:0008006" key="2">
    <source>
        <dbReference type="Google" id="ProtNLM"/>
    </source>
</evidence>
<evidence type="ECO:0000313" key="1">
    <source>
        <dbReference type="EMBL" id="VEV98209.1"/>
    </source>
</evidence>
<gene>
    <name evidence="1" type="ORF">PMYSY11_3165</name>
</gene>
<organism evidence="1">
    <name type="scientific">Pseudomonas marincola</name>
    <dbReference type="NCBI Taxonomy" id="437900"/>
    <lineage>
        <taxon>Bacteria</taxon>
        <taxon>Pseudomonadati</taxon>
        <taxon>Pseudomonadota</taxon>
        <taxon>Gammaproteobacteria</taxon>
        <taxon>Pseudomonadales</taxon>
        <taxon>Pseudomonadaceae</taxon>
        <taxon>Pseudomonas</taxon>
    </lineage>
</organism>
<accession>A0A653E640</accession>
<dbReference type="EMBL" id="LR215729">
    <property type="protein sequence ID" value="VEV98209.1"/>
    <property type="molecule type" value="Genomic_DNA"/>
</dbReference>
<name>A0A653E640_9PSED</name>
<reference evidence="1" key="1">
    <citation type="submission" date="2019-02" db="EMBL/GenBank/DDBJ databases">
        <authorList>
            <consortium name="Genoscope - CEA"/>
            <person name="William W."/>
        </authorList>
    </citation>
    <scope>NUCLEOTIDE SEQUENCE [LARGE SCALE GENOMIC DNA]</scope>
    <source>
        <strain evidence="1">YSy11</strain>
    </source>
</reference>